<gene>
    <name evidence="1" type="ORF">US52_C0025G0008</name>
</gene>
<dbReference type="SUPFAM" id="SSF63829">
    <property type="entry name" value="Calcium-dependent phosphotriesterase"/>
    <property type="match status" value="1"/>
</dbReference>
<evidence type="ECO:0000313" key="1">
    <source>
        <dbReference type="EMBL" id="KKQ35435.1"/>
    </source>
</evidence>
<reference evidence="1 2" key="1">
    <citation type="journal article" date="2015" name="Nature">
        <title>rRNA introns, odd ribosomes, and small enigmatic genomes across a large radiation of phyla.</title>
        <authorList>
            <person name="Brown C.T."/>
            <person name="Hug L.A."/>
            <person name="Thomas B.C."/>
            <person name="Sharon I."/>
            <person name="Castelle C.J."/>
            <person name="Singh A."/>
            <person name="Wilkins M.J."/>
            <person name="Williams K.H."/>
            <person name="Banfield J.F."/>
        </authorList>
    </citation>
    <scope>NUCLEOTIDE SEQUENCE [LARGE SCALE GENOMIC DNA]</scope>
</reference>
<dbReference type="EMBL" id="LBTH01000025">
    <property type="protein sequence ID" value="KKQ35435.1"/>
    <property type="molecule type" value="Genomic_DNA"/>
</dbReference>
<sequence>MLIVVVILFFVFFVLTAVLAAGLYMSSKNIWIFEEDAEDSEEDVADDAADDVVEAEVQQLYAVANCKLYRLSEVSAVEVAFANSTSVDCFDKKVFRGNYASVSPDYDSLILLTEAEKNDEYILDVENAVVHQVEFDHDNALSVAVNPVNGTLYSYLSDDGLYSGTYANPLQDELRNFDSEIFGRGGIFSEDFRMRVSPDGTLILIEDTFTSENADGSEFTSLKVIDTSGDLVYETRGSFAQFVDNSRIVFSSTDSMGGGGSGDVTVVNLDTSAETVLDISSRAYSIDFIDGHVLVDYFDSEEDIAVGDMRTVILNDEDFSVEETLSNPMAYNMMLSENILVGKTSTNCAGEWDSGAARACAMEGAFDFYEEDVSSLNIDTDANTVLIEFDTVTQPRWID</sequence>
<protein>
    <submittedName>
        <fullName evidence="1">Uncharacterized protein</fullName>
    </submittedName>
</protein>
<dbReference type="AlphaFoldDB" id="A0A0G0HA68"/>
<organism evidence="1 2">
    <name type="scientific">candidate division WS6 bacterium GW2011_GWA2_37_6</name>
    <dbReference type="NCBI Taxonomy" id="1619087"/>
    <lineage>
        <taxon>Bacteria</taxon>
        <taxon>Candidatus Dojkabacteria</taxon>
    </lineage>
</organism>
<accession>A0A0G0HA68</accession>
<name>A0A0G0HA68_9BACT</name>
<dbReference type="Proteomes" id="UP000034852">
    <property type="component" value="Unassembled WGS sequence"/>
</dbReference>
<comment type="caution">
    <text evidence="1">The sequence shown here is derived from an EMBL/GenBank/DDBJ whole genome shotgun (WGS) entry which is preliminary data.</text>
</comment>
<evidence type="ECO:0000313" key="2">
    <source>
        <dbReference type="Proteomes" id="UP000034852"/>
    </source>
</evidence>
<proteinExistence type="predicted"/>